<dbReference type="InterPro" id="IPR012128">
    <property type="entry name" value="Phycobilisome_asu/bsu"/>
</dbReference>
<dbReference type="Gene3D" id="1.10.490.20">
    <property type="entry name" value="Phycocyanins"/>
    <property type="match status" value="1"/>
</dbReference>
<accession>A0A7J7IJA0</accession>
<feature type="region of interest" description="Disordered" evidence="6">
    <location>
        <begin position="1"/>
        <end position="25"/>
    </location>
</feature>
<keyword evidence="2" id="KW-0813">Transport</keyword>
<comment type="similarity">
    <text evidence="1">Belongs to the phycobiliprotein family.</text>
</comment>
<keyword evidence="8" id="KW-1185">Reference proteome</keyword>
<name>A0A7J7IJA0_9RHOD</name>
<dbReference type="Proteomes" id="UP000530660">
    <property type="component" value="Unassembled WGS sequence"/>
</dbReference>
<proteinExistence type="inferred from homology"/>
<protein>
    <submittedName>
        <fullName evidence="7">Uncharacterized protein</fullName>
    </submittedName>
</protein>
<evidence type="ECO:0000256" key="3">
    <source>
        <dbReference type="ARBA" id="ARBA00022982"/>
    </source>
</evidence>
<dbReference type="GO" id="GO:0015979">
    <property type="term" value="P:photosynthesis"/>
    <property type="evidence" value="ECO:0007669"/>
    <property type="project" value="InterPro"/>
</dbReference>
<sequence>MTKIKAGDAHANAPSTTPAEQPHQPIDVEAFRISGYCTVISRSKVQESLDMAFVQSLLPSSRSLWKNHLGCCGRGDAKGSFGGRSPSVSNVAVLANVGLQRQRAQRRVRSLWLASTASRSPQVGAGASKDVPASSSKNGVPTSSAAPAKSDRMSQRAQSLRAFLRGHKSLFCAGDGFYTEVANTCKKNDTALLFVPLEELQSYRGRRGFQGADVAAVITTHAEAIVEAGLRAAQVKKELYEGKNLGLLTRTEAIEEQLVNDLSDQLRVVSYAVLAQEENAEPVDFLHKRNVALLLELYQELGLDLGRIEAGWRAMVCAMQELFQDPTWYNKRVKPAVDMLLTMLVGERWLTNAP</sequence>
<keyword evidence="5" id="KW-0089">Bile pigment</keyword>
<keyword evidence="4" id="KW-0157">Chromophore</keyword>
<evidence type="ECO:0000313" key="8">
    <source>
        <dbReference type="Proteomes" id="UP000530660"/>
    </source>
</evidence>
<dbReference type="Pfam" id="PF00502">
    <property type="entry name" value="Phycobilisome"/>
    <property type="match status" value="1"/>
</dbReference>
<gene>
    <name evidence="7" type="ORF">F1559_004707</name>
</gene>
<comment type="caution">
    <text evidence="7">The sequence shown here is derived from an EMBL/GenBank/DDBJ whole genome shotgun (WGS) entry which is preliminary data.</text>
</comment>
<reference evidence="7 8" key="1">
    <citation type="journal article" date="2020" name="J. Phycol.">
        <title>Comparative genome analysis reveals Cyanidiococcus gen. nov., a new extremophilic red algal genus sister to Cyanidioschyzon (Cyanidioschyzonaceae, Rhodophyta).</title>
        <authorList>
            <person name="Liu S.-L."/>
            <person name="Chiang Y.-R."/>
            <person name="Yoon H.S."/>
            <person name="Fu H.-Y."/>
        </authorList>
    </citation>
    <scope>NUCLEOTIDE SEQUENCE [LARGE SCALE GENOMIC DNA]</scope>
    <source>
        <strain evidence="7 8">THAL066</strain>
    </source>
</reference>
<evidence type="ECO:0000256" key="4">
    <source>
        <dbReference type="ARBA" id="ARBA00022991"/>
    </source>
</evidence>
<dbReference type="InterPro" id="IPR009050">
    <property type="entry name" value="Globin-like_sf"/>
</dbReference>
<dbReference type="AlphaFoldDB" id="A0A7J7IJA0"/>
<dbReference type="SUPFAM" id="SSF46458">
    <property type="entry name" value="Globin-like"/>
    <property type="match status" value="1"/>
</dbReference>
<dbReference type="GO" id="GO:0030089">
    <property type="term" value="C:phycobilisome"/>
    <property type="evidence" value="ECO:0007669"/>
    <property type="project" value="InterPro"/>
</dbReference>
<dbReference type="InterPro" id="IPR038719">
    <property type="entry name" value="Phycobilisome_asu/bsu_sf"/>
</dbReference>
<evidence type="ECO:0000313" key="7">
    <source>
        <dbReference type="EMBL" id="KAF6003155.1"/>
    </source>
</evidence>
<dbReference type="EMBL" id="VWRR01000008">
    <property type="protein sequence ID" value="KAF6003155.1"/>
    <property type="molecule type" value="Genomic_DNA"/>
</dbReference>
<evidence type="ECO:0000256" key="6">
    <source>
        <dbReference type="SAM" id="MobiDB-lite"/>
    </source>
</evidence>
<evidence type="ECO:0000256" key="5">
    <source>
        <dbReference type="ARBA" id="ARBA00023307"/>
    </source>
</evidence>
<feature type="region of interest" description="Disordered" evidence="6">
    <location>
        <begin position="121"/>
        <end position="153"/>
    </location>
</feature>
<feature type="compositionally biased region" description="Polar residues" evidence="6">
    <location>
        <begin position="133"/>
        <end position="145"/>
    </location>
</feature>
<evidence type="ECO:0000256" key="1">
    <source>
        <dbReference type="ARBA" id="ARBA00008182"/>
    </source>
</evidence>
<keyword evidence="3" id="KW-0249">Electron transport</keyword>
<evidence type="ECO:0000256" key="2">
    <source>
        <dbReference type="ARBA" id="ARBA00022448"/>
    </source>
</evidence>
<dbReference type="OrthoDB" id="10472264at2759"/>
<organism evidence="7 8">
    <name type="scientific">Cyanidiococcus yangmingshanensis</name>
    <dbReference type="NCBI Taxonomy" id="2690220"/>
    <lineage>
        <taxon>Eukaryota</taxon>
        <taxon>Rhodophyta</taxon>
        <taxon>Bangiophyceae</taxon>
        <taxon>Cyanidiales</taxon>
        <taxon>Cyanidiaceae</taxon>
        <taxon>Cyanidiococcus</taxon>
    </lineage>
</organism>